<reference evidence="1 2" key="1">
    <citation type="submission" date="2021-01" db="EMBL/GenBank/DDBJ databases">
        <title>WGS of actinomycetes isolated from Thailand.</title>
        <authorList>
            <person name="Thawai C."/>
        </authorList>
    </citation>
    <scope>NUCLEOTIDE SEQUENCE [LARGE SCALE GENOMIC DNA]</scope>
    <source>
        <strain evidence="1 2">CH9-7</strain>
    </source>
</reference>
<accession>A0ABS1MM55</accession>
<dbReference type="RefSeq" id="WP_201801921.1">
    <property type="nucleotide sequence ID" value="NZ_JAERRI010000003.1"/>
</dbReference>
<organism evidence="1 2">
    <name type="scientific">Streptomyces siderophoricus</name>
    <dbReference type="NCBI Taxonomy" id="2802281"/>
    <lineage>
        <taxon>Bacteria</taxon>
        <taxon>Bacillati</taxon>
        <taxon>Actinomycetota</taxon>
        <taxon>Actinomycetes</taxon>
        <taxon>Kitasatosporales</taxon>
        <taxon>Streptomycetaceae</taxon>
        <taxon>Streptomyces</taxon>
    </lineage>
</organism>
<proteinExistence type="predicted"/>
<sequence>MGVEVGVGDLIRSYAGLRDSANGQDSSAARLLQFYSVECGLKAALLGKNGTNARSTADLPKELRNHDLRALAKALKLSAETLGQLTGCRRRHDEQSKVEQHQLHEAWRYGAALHGDDEKAADAALSSLSEWCRREHKR</sequence>
<evidence type="ECO:0000313" key="2">
    <source>
        <dbReference type="Proteomes" id="UP000629371"/>
    </source>
</evidence>
<comment type="caution">
    <text evidence="1">The sequence shown here is derived from an EMBL/GenBank/DDBJ whole genome shotgun (WGS) entry which is preliminary data.</text>
</comment>
<dbReference type="Proteomes" id="UP000629371">
    <property type="component" value="Unassembled WGS sequence"/>
</dbReference>
<gene>
    <name evidence="1" type="ORF">JK360_05505</name>
</gene>
<name>A0ABS1MM55_9ACTN</name>
<dbReference type="EMBL" id="JAERRI010000003">
    <property type="protein sequence ID" value="MBL1088848.1"/>
    <property type="molecule type" value="Genomic_DNA"/>
</dbReference>
<keyword evidence="2" id="KW-1185">Reference proteome</keyword>
<evidence type="ECO:0008006" key="3">
    <source>
        <dbReference type="Google" id="ProtNLM"/>
    </source>
</evidence>
<protein>
    <recommendedName>
        <fullName evidence="3">HEPN domain-containing protein</fullName>
    </recommendedName>
</protein>
<evidence type="ECO:0000313" key="1">
    <source>
        <dbReference type="EMBL" id="MBL1088848.1"/>
    </source>
</evidence>